<dbReference type="PANTHER" id="PTHR36166:SF1">
    <property type="entry name" value="SRPBCC DOMAIN-CONTAINING PROTEIN"/>
    <property type="match status" value="1"/>
</dbReference>
<dbReference type="STRING" id="1781255.BH720_04315"/>
<dbReference type="EMBL" id="MJGC01000038">
    <property type="protein sequence ID" value="OEJ76404.1"/>
    <property type="molecule type" value="Genomic_DNA"/>
</dbReference>
<evidence type="ECO:0000313" key="1">
    <source>
        <dbReference type="EMBL" id="OEJ76404.1"/>
    </source>
</evidence>
<accession>A0A1E5QP71</accession>
<name>A0A1E5QP71_9CYAN</name>
<dbReference type="InterPro" id="IPR023393">
    <property type="entry name" value="START-like_dom_sf"/>
</dbReference>
<dbReference type="PANTHER" id="PTHR36166">
    <property type="entry name" value="CHROMOSOME 9, WHOLE GENOME SHOTGUN SEQUENCE"/>
    <property type="match status" value="1"/>
</dbReference>
<dbReference type="OrthoDB" id="191189at2"/>
<protein>
    <recommendedName>
        <fullName evidence="2">Polyketide cyclase</fullName>
    </recommendedName>
</protein>
<dbReference type="Gene3D" id="3.30.530.20">
    <property type="match status" value="1"/>
</dbReference>
<reference evidence="1" key="1">
    <citation type="submission" date="2016-09" db="EMBL/GenBank/DDBJ databases">
        <title>Draft genome of thermotolerant cyanobacterium Desertifilum sp. strain IPPAS B-1220.</title>
        <authorList>
            <person name="Sinetova M.A."/>
            <person name="Bolakhan K."/>
            <person name="Zayadan B.K."/>
            <person name="Mironov K.S."/>
            <person name="Ustinova V."/>
            <person name="Kupriyanova E.V."/>
            <person name="Sidorov R.A."/>
            <person name="Skrypnik A.N."/>
            <person name="Gogoleva N.E."/>
            <person name="Gogolev Y.V."/>
            <person name="Los D.A."/>
        </authorList>
    </citation>
    <scope>NUCLEOTIDE SEQUENCE [LARGE SCALE GENOMIC DNA]</scope>
    <source>
        <strain evidence="1">IPPAS B-1220</strain>
    </source>
</reference>
<dbReference type="SUPFAM" id="SSF55961">
    <property type="entry name" value="Bet v1-like"/>
    <property type="match status" value="1"/>
</dbReference>
<organism evidence="1">
    <name type="scientific">Desertifilum tharense IPPAS B-1220</name>
    <dbReference type="NCBI Taxonomy" id="1781255"/>
    <lineage>
        <taxon>Bacteria</taxon>
        <taxon>Bacillati</taxon>
        <taxon>Cyanobacteriota</taxon>
        <taxon>Cyanophyceae</taxon>
        <taxon>Desertifilales</taxon>
        <taxon>Desertifilaceae</taxon>
        <taxon>Desertifilum</taxon>
    </lineage>
</organism>
<dbReference type="CDD" id="cd07822">
    <property type="entry name" value="SRPBCC_4"/>
    <property type="match status" value="1"/>
</dbReference>
<proteinExistence type="predicted"/>
<sequence length="153" mass="18172">MPSVYTTVEISAPKTQVWQALIAKQQWVRWNTYLYDLDPHKPLKVGQQVLLSIRRLPGEEEIAFQPTITLLQPQTCLQWVSGFLGFRNESTFSLQEIGFRRTQYTHQERYSGWFSGWLFPLLRHDEQKGIQRMALELKHYLEQQYSLKTDLVR</sequence>
<comment type="caution">
    <text evidence="1">The sequence shown here is derived from an EMBL/GenBank/DDBJ whole genome shotgun (WGS) entry which is preliminary data.</text>
</comment>
<gene>
    <name evidence="1" type="ORF">BH720_04315</name>
</gene>
<evidence type="ECO:0008006" key="2">
    <source>
        <dbReference type="Google" id="ProtNLM"/>
    </source>
</evidence>
<dbReference type="AlphaFoldDB" id="A0A1E5QP71"/>